<dbReference type="PATRIC" id="fig|722438.3.peg.755"/>
<sequence>MEQNNCKIRTWFAKLALAQKVFLGVIPLFFICFVFVIADIVISLQNKGHIIEEIDKFTNQSNVMLLIYACWYVSKPKSHYLKNQQFFLSAFAYIIFTFLGYNVILAASQQAYSDKDAYSLASSVFLHVLAPIAFLVAGIVKMKTDKDVTFNHFWKSLGYFMIYPLVYGLYLATIPYVRGHYVSDDGKSTTYVVYGEITNTKDNPIVAWPVVICFLFIYFPLSFLAVYALQCKLLNRPLKAQFKCATNKCPK</sequence>
<dbReference type="GeneID" id="66608646"/>
<feature type="transmembrane region" description="Helical" evidence="1">
    <location>
        <begin position="117"/>
        <end position="137"/>
    </location>
</feature>
<dbReference type="AlphaFoldDB" id="A0A0H3DN62"/>
<gene>
    <name evidence="2" type="ordered locus">MPNE_0776</name>
</gene>
<feature type="transmembrane region" description="Helical" evidence="1">
    <location>
        <begin position="21"/>
        <end position="45"/>
    </location>
</feature>
<dbReference type="eggNOG" id="ENOG5032QFI">
    <property type="taxonomic scope" value="Bacteria"/>
</dbReference>
<dbReference type="HOGENOM" id="CLU_091666_0_0_14"/>
<dbReference type="SMR" id="A0A0H3DN62"/>
<accession>A0A0H3DN62</accession>
<dbReference type="KEGG" id="mpj:MPNE_0776"/>
<dbReference type="Pfam" id="PF07667">
    <property type="entry name" value="DUF1600"/>
    <property type="match status" value="1"/>
</dbReference>
<protein>
    <recommendedName>
        <fullName evidence="4">DUF1600 domain-containing protein</fullName>
    </recommendedName>
</protein>
<keyword evidence="1" id="KW-0812">Transmembrane</keyword>
<proteinExistence type="predicted"/>
<dbReference type="Proteomes" id="UP000007756">
    <property type="component" value="Chromosome"/>
</dbReference>
<dbReference type="RefSeq" id="WP_010875023.1">
    <property type="nucleotide sequence ID" value="NZ_CP010546.1"/>
</dbReference>
<feature type="transmembrane region" description="Helical" evidence="1">
    <location>
        <begin position="157"/>
        <end position="177"/>
    </location>
</feature>
<name>A0A0H3DN62_MYCPB</name>
<dbReference type="InterPro" id="IPR011631">
    <property type="entry name" value="DUF1600"/>
</dbReference>
<dbReference type="PIRSF" id="PIRSF006834">
    <property type="entry name" value="UCP006834"/>
    <property type="match status" value="1"/>
</dbReference>
<reference evidence="2 3" key="1">
    <citation type="journal article" date="2010" name="Appl. Environ. Microbiol.">
        <title>Targeted chromosomal knockouts in Mycoplasma pneumoniae.</title>
        <authorList>
            <person name="Krishnakumar R."/>
            <person name="Assad-Garcia N."/>
            <person name="Benders G.A."/>
            <person name="Phan Q."/>
            <person name="Montague M.G."/>
            <person name="Glass J.I."/>
        </authorList>
    </citation>
    <scope>NUCLEOTIDE SEQUENCE [LARGE SCALE GENOMIC DNA]</scope>
    <source>
        <strain evidence="3">ATCC 15531 / DSM 22911 / NBRC 14401 / NCTC 10119 / FH</strain>
    </source>
</reference>
<evidence type="ECO:0008006" key="4">
    <source>
        <dbReference type="Google" id="ProtNLM"/>
    </source>
</evidence>
<feature type="transmembrane region" description="Helical" evidence="1">
    <location>
        <begin position="205"/>
        <end position="229"/>
    </location>
</feature>
<keyword evidence="1" id="KW-1133">Transmembrane helix</keyword>
<evidence type="ECO:0000313" key="2">
    <source>
        <dbReference type="EMBL" id="ADK86661.1"/>
    </source>
</evidence>
<dbReference type="PaxDb" id="722438-MPNE_0776"/>
<evidence type="ECO:0000256" key="1">
    <source>
        <dbReference type="SAM" id="Phobius"/>
    </source>
</evidence>
<feature type="transmembrane region" description="Helical" evidence="1">
    <location>
        <begin position="57"/>
        <end position="74"/>
    </location>
</feature>
<dbReference type="STRING" id="722438.F539_03740"/>
<evidence type="ECO:0000313" key="3">
    <source>
        <dbReference type="Proteomes" id="UP000007756"/>
    </source>
</evidence>
<feature type="transmembrane region" description="Helical" evidence="1">
    <location>
        <begin position="86"/>
        <end position="105"/>
    </location>
</feature>
<dbReference type="EMBL" id="CP002077">
    <property type="protein sequence ID" value="ADK86661.1"/>
    <property type="molecule type" value="Genomic_DNA"/>
</dbReference>
<keyword evidence="1" id="KW-0472">Membrane</keyword>
<organism evidence="2 3">
    <name type="scientific">Mycoplasmoides pneumoniae (strain ATCC 15531 / DSM 23978 / CIP 103766 / NBRC 14401 / NCTC 10119 / FH)</name>
    <name type="common">Mycoplasma pneumoniae</name>
    <dbReference type="NCBI Taxonomy" id="722438"/>
    <lineage>
        <taxon>Bacteria</taxon>
        <taxon>Bacillati</taxon>
        <taxon>Mycoplasmatota</taxon>
        <taxon>Mycoplasmoidales</taxon>
        <taxon>Mycoplasmoidaceae</taxon>
        <taxon>Mycoplasmoides</taxon>
    </lineage>
</organism>